<reference evidence="3" key="4">
    <citation type="submission" date="2024-09" db="EMBL/GenBank/DDBJ databases">
        <authorList>
            <person name="Sun Q."/>
            <person name="Mori K."/>
        </authorList>
    </citation>
    <scope>NUCLEOTIDE SEQUENCE</scope>
    <source>
        <strain evidence="3">KCTC 62575</strain>
    </source>
</reference>
<organism evidence="4 5">
    <name type="scientific">Acinetobacter sichuanensis</name>
    <dbReference type="NCBI Taxonomy" id="2136183"/>
    <lineage>
        <taxon>Bacteria</taxon>
        <taxon>Pseudomonadati</taxon>
        <taxon>Pseudomonadota</taxon>
        <taxon>Gammaproteobacteria</taxon>
        <taxon>Moraxellales</taxon>
        <taxon>Moraxellaceae</taxon>
        <taxon>Acinetobacter</taxon>
    </lineage>
</organism>
<feature type="domain" description="Thioesterase" evidence="2">
    <location>
        <begin position="45"/>
        <end position="116"/>
    </location>
</feature>
<dbReference type="InterPro" id="IPR003736">
    <property type="entry name" value="PAAI_dom"/>
</dbReference>
<comment type="caution">
    <text evidence="4">The sequence shown here is derived from an EMBL/GenBank/DDBJ whole genome shotgun (WGS) entry which is preliminary data.</text>
</comment>
<accession>A0A371YVE5</accession>
<dbReference type="NCBIfam" id="TIGR02286">
    <property type="entry name" value="PaaD"/>
    <property type="match status" value="1"/>
</dbReference>
<dbReference type="NCBIfam" id="TIGR00369">
    <property type="entry name" value="unchar_dom_1"/>
    <property type="match status" value="1"/>
</dbReference>
<dbReference type="InterPro" id="IPR011973">
    <property type="entry name" value="PaaD"/>
</dbReference>
<dbReference type="SUPFAM" id="SSF54637">
    <property type="entry name" value="Thioesterase/thiol ester dehydrase-isomerase"/>
    <property type="match status" value="1"/>
</dbReference>
<dbReference type="PANTHER" id="PTHR42856">
    <property type="entry name" value="ACYL-COENZYME A THIOESTERASE PAAI"/>
    <property type="match status" value="1"/>
</dbReference>
<evidence type="ECO:0000313" key="6">
    <source>
        <dbReference type="Proteomes" id="UP001595455"/>
    </source>
</evidence>
<evidence type="ECO:0000259" key="2">
    <source>
        <dbReference type="Pfam" id="PF03061"/>
    </source>
</evidence>
<dbReference type="EMBL" id="PYIX02000001">
    <property type="protein sequence ID" value="RFC85437.1"/>
    <property type="molecule type" value="Genomic_DNA"/>
</dbReference>
<name>A0A371YVE5_9GAMM</name>
<reference evidence="3" key="1">
    <citation type="journal article" date="2014" name="Int. J. Syst. Evol. Microbiol.">
        <title>Complete genome of a new Firmicutes species belonging to the dominant human colonic microbiota ('Ruminococcus bicirculans') reveals two chromosomes and a selective capacity to utilize plant glucans.</title>
        <authorList>
            <consortium name="NISC Comparative Sequencing Program"/>
            <person name="Wegmann U."/>
            <person name="Louis P."/>
            <person name="Goesmann A."/>
            <person name="Henrissat B."/>
            <person name="Duncan S.H."/>
            <person name="Flint H.J."/>
        </authorList>
    </citation>
    <scope>NUCLEOTIDE SEQUENCE</scope>
    <source>
        <strain evidence="3">KCTC 62575</strain>
    </source>
</reference>
<dbReference type="RefSeq" id="WP_107006483.1">
    <property type="nucleotide sequence ID" value="NZ_JBHRSF010000071.1"/>
</dbReference>
<dbReference type="Proteomes" id="UP001595455">
    <property type="component" value="Unassembled WGS sequence"/>
</dbReference>
<reference evidence="4 5" key="2">
    <citation type="submission" date="2018-08" db="EMBL/GenBank/DDBJ databases">
        <title>The draft genome of Acinetobacter sichuanensis strain WCHAc060041.</title>
        <authorList>
            <person name="Qin J."/>
            <person name="Feng Y."/>
            <person name="Zong Z."/>
        </authorList>
    </citation>
    <scope>NUCLEOTIDE SEQUENCE [LARGE SCALE GENOMIC DNA]</scope>
    <source>
        <strain evidence="4 5">WCHAc060041</strain>
    </source>
</reference>
<dbReference type="InterPro" id="IPR006683">
    <property type="entry name" value="Thioestr_dom"/>
</dbReference>
<dbReference type="OrthoDB" id="32575at2"/>
<dbReference type="EMBL" id="JBHRSF010000071">
    <property type="protein sequence ID" value="MFC2996655.1"/>
    <property type="molecule type" value="Genomic_DNA"/>
</dbReference>
<dbReference type="InterPro" id="IPR029069">
    <property type="entry name" value="HotDog_dom_sf"/>
</dbReference>
<sequence length="134" mass="14548">MTQDLQKNVFENDAVMQNLGVQLDHYSHKTAQLSLTITTDHTQGYGTCHGGIIFTLADGAFAVACNSETTAVGQHCTISYLKPGNVGDTLTAKAIFKAPSGRSEIYDITLTNQHNEIIAEFRGVSRMVSKIKNT</sequence>
<dbReference type="Proteomes" id="UP000240957">
    <property type="component" value="Unassembled WGS sequence"/>
</dbReference>
<dbReference type="InterPro" id="IPR052723">
    <property type="entry name" value="Acyl-CoA_thioesterase_PaaI"/>
</dbReference>
<reference evidence="6" key="3">
    <citation type="journal article" date="2019" name="Int. J. Syst. Evol. Microbiol.">
        <title>The Global Catalogue of Microorganisms (GCM) 10K type strain sequencing project: providing services to taxonomists for standard genome sequencing and annotation.</title>
        <authorList>
            <consortium name="The Broad Institute Genomics Platform"/>
            <consortium name="The Broad Institute Genome Sequencing Center for Infectious Disease"/>
            <person name="Wu L."/>
            <person name="Ma J."/>
        </authorList>
    </citation>
    <scope>NUCLEOTIDE SEQUENCE [LARGE SCALE GENOMIC DNA]</scope>
    <source>
        <strain evidence="6">KCTC 62575</strain>
    </source>
</reference>
<dbReference type="EC" id="3.1.2.-" evidence="3"/>
<protein>
    <submittedName>
        <fullName evidence="4">Hydroxyphenylacetyl-CoA thioesterase PaaI</fullName>
        <ecNumber evidence="3">3.1.2.-</ecNumber>
    </submittedName>
</protein>
<keyword evidence="1 3" id="KW-0378">Hydrolase</keyword>
<dbReference type="CDD" id="cd03443">
    <property type="entry name" value="PaaI_thioesterase"/>
    <property type="match status" value="1"/>
</dbReference>
<evidence type="ECO:0000313" key="5">
    <source>
        <dbReference type="Proteomes" id="UP000240957"/>
    </source>
</evidence>
<gene>
    <name evidence="4" type="primary">paaI</name>
    <name evidence="3" type="ORF">ACFODO_15570</name>
    <name evidence="4" type="ORF">C9E89_000500</name>
</gene>
<proteinExistence type="predicted"/>
<dbReference type="PANTHER" id="PTHR42856:SF1">
    <property type="entry name" value="ACYL-COENZYME A THIOESTERASE PAAI"/>
    <property type="match status" value="1"/>
</dbReference>
<keyword evidence="6" id="KW-1185">Reference proteome</keyword>
<evidence type="ECO:0000313" key="4">
    <source>
        <dbReference type="EMBL" id="RFC85437.1"/>
    </source>
</evidence>
<evidence type="ECO:0000256" key="1">
    <source>
        <dbReference type="ARBA" id="ARBA00022801"/>
    </source>
</evidence>
<dbReference type="Pfam" id="PF03061">
    <property type="entry name" value="4HBT"/>
    <property type="match status" value="1"/>
</dbReference>
<dbReference type="Gene3D" id="3.10.129.10">
    <property type="entry name" value="Hotdog Thioesterase"/>
    <property type="match status" value="1"/>
</dbReference>
<dbReference type="AlphaFoldDB" id="A0A371YVE5"/>
<evidence type="ECO:0000313" key="3">
    <source>
        <dbReference type="EMBL" id="MFC2996655.1"/>
    </source>
</evidence>
<dbReference type="GO" id="GO:0016289">
    <property type="term" value="F:acyl-CoA hydrolase activity"/>
    <property type="evidence" value="ECO:0007669"/>
    <property type="project" value="UniProtKB-ARBA"/>
</dbReference>